<feature type="transmembrane region" description="Helical" evidence="10">
    <location>
        <begin position="6"/>
        <end position="23"/>
    </location>
</feature>
<evidence type="ECO:0000256" key="6">
    <source>
        <dbReference type="ARBA" id="ARBA00022967"/>
    </source>
</evidence>
<dbReference type="NCBIfam" id="NF004320">
    <property type="entry name" value="PRK05715.1-2"/>
    <property type="match status" value="1"/>
</dbReference>
<evidence type="ECO:0000313" key="14">
    <source>
        <dbReference type="Proteomes" id="UP001431572"/>
    </source>
</evidence>
<comment type="catalytic activity">
    <reaction evidence="10">
        <text>a quinone + NADH + 5 H(+)(in) = a quinol + NAD(+) + 4 H(+)(out)</text>
        <dbReference type="Rhea" id="RHEA:57888"/>
        <dbReference type="ChEBI" id="CHEBI:15378"/>
        <dbReference type="ChEBI" id="CHEBI:24646"/>
        <dbReference type="ChEBI" id="CHEBI:57540"/>
        <dbReference type="ChEBI" id="CHEBI:57945"/>
        <dbReference type="ChEBI" id="CHEBI:132124"/>
    </reaction>
</comment>
<evidence type="ECO:0000256" key="4">
    <source>
        <dbReference type="ARBA" id="ARBA00022692"/>
    </source>
</evidence>
<organism evidence="11 13">
    <name type="scientific">Candidatus Chlorohelix allophototropha</name>
    <dbReference type="NCBI Taxonomy" id="3003348"/>
    <lineage>
        <taxon>Bacteria</taxon>
        <taxon>Bacillati</taxon>
        <taxon>Chloroflexota</taxon>
        <taxon>Chloroflexia</taxon>
        <taxon>Candidatus Chloroheliales</taxon>
        <taxon>Candidatus Chloroheliaceae</taxon>
        <taxon>Candidatus Chlorohelix</taxon>
    </lineage>
</organism>
<evidence type="ECO:0000256" key="7">
    <source>
        <dbReference type="ARBA" id="ARBA00022989"/>
    </source>
</evidence>
<keyword evidence="4 10" id="KW-0812">Transmembrane</keyword>
<reference evidence="11 13" key="1">
    <citation type="submission" date="2020-06" db="EMBL/GenBank/DDBJ databases">
        <title>Anoxygenic phototrophic Chloroflexota member uses a Type I reaction center.</title>
        <authorList>
            <person name="Tsuji J.M."/>
            <person name="Shaw N.A."/>
            <person name="Nagashima S."/>
            <person name="Venkiteswaran J."/>
            <person name="Schiff S.L."/>
            <person name="Hanada S."/>
            <person name="Tank M."/>
            <person name="Neufeld J.D."/>
        </authorList>
    </citation>
    <scope>NUCLEOTIDE SEQUENCE [LARGE SCALE GENOMIC DNA]</scope>
    <source>
        <strain evidence="11">L227-S17</strain>
    </source>
</reference>
<keyword evidence="11" id="KW-0560">Oxidoreductase</keyword>
<dbReference type="Proteomes" id="UP000521676">
    <property type="component" value="Unassembled WGS sequence"/>
</dbReference>
<dbReference type="Pfam" id="PF00420">
    <property type="entry name" value="Oxidored_q2"/>
    <property type="match status" value="1"/>
</dbReference>
<dbReference type="InterPro" id="IPR001133">
    <property type="entry name" value="NADH_UbQ_OxRdtase_chain4L/K"/>
</dbReference>
<dbReference type="EMBL" id="CP128399">
    <property type="protein sequence ID" value="WJW66713.1"/>
    <property type="molecule type" value="Genomic_DNA"/>
</dbReference>
<feature type="transmembrane region" description="Helical" evidence="10">
    <location>
        <begin position="30"/>
        <end position="52"/>
    </location>
</feature>
<evidence type="ECO:0000256" key="5">
    <source>
        <dbReference type="ARBA" id="ARBA00022719"/>
    </source>
</evidence>
<dbReference type="FunFam" id="1.10.287.3510:FF:000001">
    <property type="entry name" value="NADH-quinone oxidoreductase subunit K"/>
    <property type="match status" value="1"/>
</dbReference>
<comment type="subcellular location">
    <subcellularLocation>
        <location evidence="10">Cell membrane</location>
        <topology evidence="10">Multi-pass membrane protein</topology>
    </subcellularLocation>
    <subcellularLocation>
        <location evidence="1">Membrane</location>
        <topology evidence="1">Multi-pass membrane protein</topology>
    </subcellularLocation>
</comment>
<dbReference type="PANTHER" id="PTHR11434:SF21">
    <property type="entry name" value="NADH DEHYDROGENASE SUBUNIT 4L-RELATED"/>
    <property type="match status" value="1"/>
</dbReference>
<dbReference type="GO" id="GO:0050136">
    <property type="term" value="F:NADH dehydrogenase (quinone) (non-electrogenic) activity"/>
    <property type="evidence" value="ECO:0007669"/>
    <property type="project" value="UniProtKB-UniRule"/>
</dbReference>
<protein>
    <recommendedName>
        <fullName evidence="10">NADH-quinone oxidoreductase subunit K</fullName>
        <ecNumber evidence="10">7.1.1.-</ecNumber>
    </recommendedName>
    <alternativeName>
        <fullName evidence="10">NADH dehydrogenase I subunit K</fullName>
    </alternativeName>
    <alternativeName>
        <fullName evidence="10">NDH-1 subunit K</fullName>
    </alternativeName>
</protein>
<keyword evidence="9 10" id="KW-0472">Membrane</keyword>
<keyword evidence="3 10" id="KW-0813">Transport</keyword>
<dbReference type="Proteomes" id="UP001431572">
    <property type="component" value="Chromosome 1"/>
</dbReference>
<dbReference type="RefSeq" id="WP_341468605.1">
    <property type="nucleotide sequence ID" value="NZ_CP128399.1"/>
</dbReference>
<comment type="subunit">
    <text evidence="10">NDH-1 is composed of 14 different subunits. Subunits NuoA, H, J, K, L, M, N constitute the membrane sector of the complex.</text>
</comment>
<proteinExistence type="inferred from homology"/>
<dbReference type="InterPro" id="IPR039428">
    <property type="entry name" value="NUOK/Mnh_C1-like"/>
</dbReference>
<evidence type="ECO:0000313" key="11">
    <source>
        <dbReference type="EMBL" id="NWJ44831.1"/>
    </source>
</evidence>
<evidence type="ECO:0000256" key="1">
    <source>
        <dbReference type="ARBA" id="ARBA00004141"/>
    </source>
</evidence>
<dbReference type="GO" id="GO:0005886">
    <property type="term" value="C:plasma membrane"/>
    <property type="evidence" value="ECO:0007669"/>
    <property type="project" value="UniProtKB-SubCell"/>
</dbReference>
<evidence type="ECO:0000256" key="3">
    <source>
        <dbReference type="ARBA" id="ARBA00022448"/>
    </source>
</evidence>
<evidence type="ECO:0000313" key="12">
    <source>
        <dbReference type="EMBL" id="WJW66713.1"/>
    </source>
</evidence>
<evidence type="ECO:0000256" key="2">
    <source>
        <dbReference type="ARBA" id="ARBA00010519"/>
    </source>
</evidence>
<comment type="similarity">
    <text evidence="2 10">Belongs to the complex I subunit 4L family.</text>
</comment>
<keyword evidence="10" id="KW-1003">Cell membrane</keyword>
<dbReference type="HAMAP" id="MF_01456">
    <property type="entry name" value="NDH1_NuoK"/>
    <property type="match status" value="1"/>
</dbReference>
<keyword evidence="7 10" id="KW-1133">Transmembrane helix</keyword>
<keyword evidence="5 10" id="KW-0874">Quinone</keyword>
<accession>A0A8T7M0F0</accession>
<comment type="function">
    <text evidence="10">NDH-1 shuttles electrons from NADH, via FMN and iron-sulfur (Fe-S) centers, to quinones in the respiratory chain. The immediate electron acceptor for the enzyme in this species is believed to be ubiquinone. Couples the redox reaction to proton translocation (for every two electrons transferred, four hydrogen ions are translocated across the cytoplasmic membrane), and thus conserves the redox energy in a proton gradient.</text>
</comment>
<keyword evidence="8 10" id="KW-0520">NAD</keyword>
<evidence type="ECO:0000313" key="13">
    <source>
        <dbReference type="Proteomes" id="UP000521676"/>
    </source>
</evidence>
<dbReference type="EC" id="7.1.1.-" evidence="10"/>
<keyword evidence="10" id="KW-0830">Ubiquinone</keyword>
<reference evidence="12" key="2">
    <citation type="journal article" date="2024" name="Nature">
        <title>Anoxygenic phototroph of the Chloroflexota uses a type I reaction centre.</title>
        <authorList>
            <person name="Tsuji J.M."/>
            <person name="Shaw N.A."/>
            <person name="Nagashima S."/>
            <person name="Venkiteswaran J.J."/>
            <person name="Schiff S.L."/>
            <person name="Watanabe T."/>
            <person name="Fukui M."/>
            <person name="Hanada S."/>
            <person name="Tank M."/>
            <person name="Neufeld J.D."/>
        </authorList>
    </citation>
    <scope>NUCLEOTIDE SEQUENCE</scope>
    <source>
        <strain evidence="12">L227-S17</strain>
    </source>
</reference>
<evidence type="ECO:0000256" key="10">
    <source>
        <dbReference type="HAMAP-Rule" id="MF_01456"/>
    </source>
</evidence>
<keyword evidence="6 10" id="KW-1278">Translocase</keyword>
<dbReference type="GO" id="GO:0042773">
    <property type="term" value="P:ATP synthesis coupled electron transport"/>
    <property type="evidence" value="ECO:0007669"/>
    <property type="project" value="InterPro"/>
</dbReference>
<keyword evidence="14" id="KW-1185">Reference proteome</keyword>
<sequence length="103" mass="10929">MIPTAWFLILSGVLFSIGLTGVLMRRNVLVIFMCVELMMNAVNITFVAFARSFTKGINLAGDNFVVFVVTVAAAEAAVGLAIIVSLATKQSSVDADSIGMLKD</sequence>
<dbReference type="GO" id="GO:0048038">
    <property type="term" value="F:quinone binding"/>
    <property type="evidence" value="ECO:0007669"/>
    <property type="project" value="UniProtKB-KW"/>
</dbReference>
<dbReference type="EMBL" id="JACATZ010000001">
    <property type="protein sequence ID" value="NWJ44831.1"/>
    <property type="molecule type" value="Genomic_DNA"/>
</dbReference>
<name>A0A8T7M0F0_9CHLR</name>
<dbReference type="GO" id="GO:0030964">
    <property type="term" value="C:NADH dehydrogenase complex"/>
    <property type="evidence" value="ECO:0007669"/>
    <property type="project" value="TreeGrafter"/>
</dbReference>
<feature type="transmembrane region" description="Helical" evidence="10">
    <location>
        <begin position="64"/>
        <end position="87"/>
    </location>
</feature>
<gene>
    <name evidence="10 11" type="primary">nuoK</name>
    <name evidence="11" type="ORF">HXX08_03040</name>
    <name evidence="12" type="ORF">OZ401_002527</name>
</gene>
<evidence type="ECO:0000256" key="8">
    <source>
        <dbReference type="ARBA" id="ARBA00023027"/>
    </source>
</evidence>
<evidence type="ECO:0000256" key="9">
    <source>
        <dbReference type="ARBA" id="ARBA00023136"/>
    </source>
</evidence>
<dbReference type="AlphaFoldDB" id="A0A8T7M0F0"/>
<dbReference type="Gene3D" id="1.10.287.3510">
    <property type="match status" value="1"/>
</dbReference>
<dbReference type="PANTHER" id="PTHR11434">
    <property type="entry name" value="NADH-UBIQUINONE OXIDOREDUCTASE SUBUNIT ND4L"/>
    <property type="match status" value="1"/>
</dbReference>